<sequence>MLRTALILASAYAISAASLPLEDCSSVPVHLAVQPKCGTLGGAPGDLNAGLRTLGRGSFKSIVAFGDAYTDGGAHGGAPLKPAVLTPPNPEAGGRASNGNVYVENLAKLTGATLYDFAENGAVTDTRLWPNAQLSGATDFVNQAHNYIGQRKGLDSDSTLYTIFFGMGDFDLSLQKSDTADKDLYTVAGDIIYTLLELVSYPTYAKNVLLIDNYGRGTSSEAGEKFKAGVFTGLNTMRTKYGINFGYVDLKTIWDGVLGDSPGFEAFGYTSIGPCLKDSSTTEGACSSPDTTFYWFPNTPSRATHCLIGQFITKALDQCQA</sequence>
<feature type="signal peptide" evidence="1">
    <location>
        <begin position="1"/>
        <end position="17"/>
    </location>
</feature>
<dbReference type="InterPro" id="IPR001087">
    <property type="entry name" value="GDSL"/>
</dbReference>
<dbReference type="Proteomes" id="UP001556367">
    <property type="component" value="Unassembled WGS sequence"/>
</dbReference>
<evidence type="ECO:0000256" key="1">
    <source>
        <dbReference type="SAM" id="SignalP"/>
    </source>
</evidence>
<dbReference type="EMBL" id="JASNQZ010000011">
    <property type="protein sequence ID" value="KAL0951926.1"/>
    <property type="molecule type" value="Genomic_DNA"/>
</dbReference>
<keyword evidence="3" id="KW-1185">Reference proteome</keyword>
<name>A0ABR3J9F9_9AGAR</name>
<dbReference type="Pfam" id="PF00657">
    <property type="entry name" value="Lipase_GDSL"/>
    <property type="match status" value="1"/>
</dbReference>
<keyword evidence="1" id="KW-0732">Signal</keyword>
<dbReference type="InterPro" id="IPR036514">
    <property type="entry name" value="SGNH_hydro_sf"/>
</dbReference>
<feature type="chain" id="PRO_5045280542" evidence="1">
    <location>
        <begin position="18"/>
        <end position="321"/>
    </location>
</feature>
<evidence type="ECO:0000313" key="3">
    <source>
        <dbReference type="Proteomes" id="UP001556367"/>
    </source>
</evidence>
<evidence type="ECO:0000313" key="2">
    <source>
        <dbReference type="EMBL" id="KAL0951926.1"/>
    </source>
</evidence>
<organism evidence="2 3">
    <name type="scientific">Hohenbuehelia grisea</name>
    <dbReference type="NCBI Taxonomy" id="104357"/>
    <lineage>
        <taxon>Eukaryota</taxon>
        <taxon>Fungi</taxon>
        <taxon>Dikarya</taxon>
        <taxon>Basidiomycota</taxon>
        <taxon>Agaricomycotina</taxon>
        <taxon>Agaricomycetes</taxon>
        <taxon>Agaricomycetidae</taxon>
        <taxon>Agaricales</taxon>
        <taxon>Pleurotineae</taxon>
        <taxon>Pleurotaceae</taxon>
        <taxon>Hohenbuehelia</taxon>
    </lineage>
</organism>
<gene>
    <name evidence="2" type="ORF">HGRIS_008580</name>
</gene>
<comment type="caution">
    <text evidence="2">The sequence shown here is derived from an EMBL/GenBank/DDBJ whole genome shotgun (WGS) entry which is preliminary data.</text>
</comment>
<accession>A0ABR3J9F9</accession>
<proteinExistence type="predicted"/>
<dbReference type="Gene3D" id="3.40.50.1110">
    <property type="entry name" value="SGNH hydrolase"/>
    <property type="match status" value="1"/>
</dbReference>
<protein>
    <submittedName>
        <fullName evidence="2">Uncharacterized protein</fullName>
    </submittedName>
</protein>
<reference evidence="3" key="1">
    <citation type="submission" date="2024-06" db="EMBL/GenBank/DDBJ databases">
        <title>Multi-omics analyses provide insights into the biosynthesis of the anticancer antibiotic pleurotin in Hohenbuehelia grisea.</title>
        <authorList>
            <person name="Weaver J.A."/>
            <person name="Alberti F."/>
        </authorList>
    </citation>
    <scope>NUCLEOTIDE SEQUENCE [LARGE SCALE GENOMIC DNA]</scope>
    <source>
        <strain evidence="3">T-177</strain>
    </source>
</reference>